<proteinExistence type="predicted"/>
<protein>
    <submittedName>
        <fullName evidence="1">Uncharacterized protein</fullName>
    </submittedName>
</protein>
<dbReference type="EMBL" id="MU277240">
    <property type="protein sequence ID" value="KAI0058028.1"/>
    <property type="molecule type" value="Genomic_DNA"/>
</dbReference>
<keyword evidence="2" id="KW-1185">Reference proteome</keyword>
<reference evidence="1" key="2">
    <citation type="journal article" date="2022" name="New Phytol.">
        <title>Evolutionary transition to the ectomycorrhizal habit in the genomes of a hyperdiverse lineage of mushroom-forming fungi.</title>
        <authorList>
            <person name="Looney B."/>
            <person name="Miyauchi S."/>
            <person name="Morin E."/>
            <person name="Drula E."/>
            <person name="Courty P.E."/>
            <person name="Kohler A."/>
            <person name="Kuo A."/>
            <person name="LaButti K."/>
            <person name="Pangilinan J."/>
            <person name="Lipzen A."/>
            <person name="Riley R."/>
            <person name="Andreopoulos W."/>
            <person name="He G."/>
            <person name="Johnson J."/>
            <person name="Nolan M."/>
            <person name="Tritt A."/>
            <person name="Barry K.W."/>
            <person name="Grigoriev I.V."/>
            <person name="Nagy L.G."/>
            <person name="Hibbett D."/>
            <person name="Henrissat B."/>
            <person name="Matheny P.B."/>
            <person name="Labbe J."/>
            <person name="Martin F.M."/>
        </authorList>
    </citation>
    <scope>NUCLEOTIDE SEQUENCE</scope>
    <source>
        <strain evidence="1">HHB10654</strain>
    </source>
</reference>
<comment type="caution">
    <text evidence="1">The sequence shown here is derived from an EMBL/GenBank/DDBJ whole genome shotgun (WGS) entry which is preliminary data.</text>
</comment>
<sequence>MSSPPSALPPAVLKEVINGLHWAQGIRYLSAIGLVCLLYDHLLTLSDEIKFIWMAPRSWAKYVFLTNRYVVALCLLAAANGTSSLHRTVCQALLTTISVCAVFSISSANLMIYVRVLLLWEKNTRILLFLGTFFLLSSLATVGCMIASIIVFASTAQYSPLAGLCILTRHSKIFVAVWAAPMGFELSVLGMMLWHALSIPRTERIALSATLYRDGTMFFFAITCLRMINIAFAATGDPNRVDFPVFFVWALTTVIVNRLLIHIRSSEAKIEQEELITQMELDAEAEAENAQAYPYYSMRVDRVTTIEEGSITTETLEMRRLSE</sequence>
<dbReference type="Proteomes" id="UP000814140">
    <property type="component" value="Unassembled WGS sequence"/>
</dbReference>
<name>A0ACB8SQB0_9AGAM</name>
<evidence type="ECO:0000313" key="2">
    <source>
        <dbReference type="Proteomes" id="UP000814140"/>
    </source>
</evidence>
<reference evidence="1" key="1">
    <citation type="submission" date="2021-03" db="EMBL/GenBank/DDBJ databases">
        <authorList>
            <consortium name="DOE Joint Genome Institute"/>
            <person name="Ahrendt S."/>
            <person name="Looney B.P."/>
            <person name="Miyauchi S."/>
            <person name="Morin E."/>
            <person name="Drula E."/>
            <person name="Courty P.E."/>
            <person name="Chicoki N."/>
            <person name="Fauchery L."/>
            <person name="Kohler A."/>
            <person name="Kuo A."/>
            <person name="Labutti K."/>
            <person name="Pangilinan J."/>
            <person name="Lipzen A."/>
            <person name="Riley R."/>
            <person name="Andreopoulos W."/>
            <person name="He G."/>
            <person name="Johnson J."/>
            <person name="Barry K.W."/>
            <person name="Grigoriev I.V."/>
            <person name="Nagy L."/>
            <person name="Hibbett D."/>
            <person name="Henrissat B."/>
            <person name="Matheny P.B."/>
            <person name="Labbe J."/>
            <person name="Martin F."/>
        </authorList>
    </citation>
    <scope>NUCLEOTIDE SEQUENCE</scope>
    <source>
        <strain evidence="1">HHB10654</strain>
    </source>
</reference>
<accession>A0ACB8SQB0</accession>
<gene>
    <name evidence="1" type="ORF">BV25DRAFT_1830590</name>
</gene>
<evidence type="ECO:0000313" key="1">
    <source>
        <dbReference type="EMBL" id="KAI0058028.1"/>
    </source>
</evidence>
<organism evidence="1 2">
    <name type="scientific">Artomyces pyxidatus</name>
    <dbReference type="NCBI Taxonomy" id="48021"/>
    <lineage>
        <taxon>Eukaryota</taxon>
        <taxon>Fungi</taxon>
        <taxon>Dikarya</taxon>
        <taxon>Basidiomycota</taxon>
        <taxon>Agaricomycotina</taxon>
        <taxon>Agaricomycetes</taxon>
        <taxon>Russulales</taxon>
        <taxon>Auriscalpiaceae</taxon>
        <taxon>Artomyces</taxon>
    </lineage>
</organism>